<feature type="compositionally biased region" description="Basic residues" evidence="1">
    <location>
        <begin position="155"/>
        <end position="165"/>
    </location>
</feature>
<evidence type="ECO:0000313" key="3">
    <source>
        <dbReference type="Proteomes" id="UP000053593"/>
    </source>
</evidence>
<gene>
    <name evidence="2" type="ORF">GYMLUDRAFT_251227</name>
</gene>
<dbReference type="HOGENOM" id="CLU_1482139_0_0_1"/>
<sequence>MIPVCPWMGSLYEVTSGLTALFYVWLISSLFHSPPPCLVLSILRDSTLDTVSNCTWQDDLQISLVTFTVERSSNFRANSVQMAANRFSDPSVITVGIRLMPTTCVFHHHPPPSLSSSSPTPPAKTTLTQQPPPNLVVQVDDSLYPFIRCPQLAFHRHHPPPRPHLRLPPNQLRPTHPPNLVI</sequence>
<keyword evidence="3" id="KW-1185">Reference proteome</keyword>
<dbReference type="AlphaFoldDB" id="A0A0D0C3K5"/>
<feature type="region of interest" description="Disordered" evidence="1">
    <location>
        <begin position="110"/>
        <end position="133"/>
    </location>
</feature>
<evidence type="ECO:0000256" key="1">
    <source>
        <dbReference type="SAM" id="MobiDB-lite"/>
    </source>
</evidence>
<dbReference type="EMBL" id="KN834843">
    <property type="protein sequence ID" value="KIK52397.1"/>
    <property type="molecule type" value="Genomic_DNA"/>
</dbReference>
<organism evidence="2 3">
    <name type="scientific">Collybiopsis luxurians FD-317 M1</name>
    <dbReference type="NCBI Taxonomy" id="944289"/>
    <lineage>
        <taxon>Eukaryota</taxon>
        <taxon>Fungi</taxon>
        <taxon>Dikarya</taxon>
        <taxon>Basidiomycota</taxon>
        <taxon>Agaricomycotina</taxon>
        <taxon>Agaricomycetes</taxon>
        <taxon>Agaricomycetidae</taxon>
        <taxon>Agaricales</taxon>
        <taxon>Marasmiineae</taxon>
        <taxon>Omphalotaceae</taxon>
        <taxon>Collybiopsis</taxon>
        <taxon>Collybiopsis luxurians</taxon>
    </lineage>
</organism>
<accession>A0A0D0C3K5</accession>
<feature type="region of interest" description="Disordered" evidence="1">
    <location>
        <begin position="155"/>
        <end position="182"/>
    </location>
</feature>
<name>A0A0D0C3K5_9AGAR</name>
<proteinExistence type="predicted"/>
<reference evidence="2 3" key="1">
    <citation type="submission" date="2014-04" db="EMBL/GenBank/DDBJ databases">
        <title>Evolutionary Origins and Diversification of the Mycorrhizal Mutualists.</title>
        <authorList>
            <consortium name="DOE Joint Genome Institute"/>
            <consortium name="Mycorrhizal Genomics Consortium"/>
            <person name="Kohler A."/>
            <person name="Kuo A."/>
            <person name="Nagy L.G."/>
            <person name="Floudas D."/>
            <person name="Copeland A."/>
            <person name="Barry K.W."/>
            <person name="Cichocki N."/>
            <person name="Veneault-Fourrey C."/>
            <person name="LaButti K."/>
            <person name="Lindquist E.A."/>
            <person name="Lipzen A."/>
            <person name="Lundell T."/>
            <person name="Morin E."/>
            <person name="Murat C."/>
            <person name="Riley R."/>
            <person name="Ohm R."/>
            <person name="Sun H."/>
            <person name="Tunlid A."/>
            <person name="Henrissat B."/>
            <person name="Grigoriev I.V."/>
            <person name="Hibbett D.S."/>
            <person name="Martin F."/>
        </authorList>
    </citation>
    <scope>NUCLEOTIDE SEQUENCE [LARGE SCALE GENOMIC DNA]</scope>
    <source>
        <strain evidence="2 3">FD-317 M1</strain>
    </source>
</reference>
<evidence type="ECO:0000313" key="2">
    <source>
        <dbReference type="EMBL" id="KIK52397.1"/>
    </source>
</evidence>
<dbReference type="Proteomes" id="UP000053593">
    <property type="component" value="Unassembled WGS sequence"/>
</dbReference>
<protein>
    <submittedName>
        <fullName evidence="2">Uncharacterized protein</fullName>
    </submittedName>
</protein>